<dbReference type="InterPro" id="IPR001155">
    <property type="entry name" value="OxRdtase_FMN_N"/>
</dbReference>
<dbReference type="EMBL" id="OY726397">
    <property type="protein sequence ID" value="CAJ1507852.1"/>
    <property type="molecule type" value="Genomic_DNA"/>
</dbReference>
<organism evidence="4 5">
    <name type="scientific">[Mycobacterium] burgundiense</name>
    <dbReference type="NCBI Taxonomy" id="3064286"/>
    <lineage>
        <taxon>Bacteria</taxon>
        <taxon>Bacillati</taxon>
        <taxon>Actinomycetota</taxon>
        <taxon>Actinomycetes</taxon>
        <taxon>Mycobacteriales</taxon>
        <taxon>Mycobacteriaceae</taxon>
        <taxon>Mycolicibacterium</taxon>
    </lineage>
</organism>
<protein>
    <submittedName>
        <fullName evidence="4">NADH:flavin oxidoreductase/NADH oxidase family protein</fullName>
    </submittedName>
</protein>
<evidence type="ECO:0000313" key="5">
    <source>
        <dbReference type="Proteomes" id="UP001190465"/>
    </source>
</evidence>
<accession>A0ABM9M0A0</accession>
<dbReference type="InterPro" id="IPR013785">
    <property type="entry name" value="Aldolase_TIM"/>
</dbReference>
<keyword evidence="1" id="KW-0285">Flavoprotein</keyword>
<keyword evidence="2" id="KW-0560">Oxidoreductase</keyword>
<evidence type="ECO:0000313" key="4">
    <source>
        <dbReference type="EMBL" id="CAJ1507852.1"/>
    </source>
</evidence>
<keyword evidence="5" id="KW-1185">Reference proteome</keyword>
<dbReference type="RefSeq" id="WP_308479018.1">
    <property type="nucleotide sequence ID" value="NZ_OY726397.1"/>
</dbReference>
<dbReference type="InterPro" id="IPR051799">
    <property type="entry name" value="NADH_flavin_oxidoreductase"/>
</dbReference>
<dbReference type="Pfam" id="PF00724">
    <property type="entry name" value="Oxidored_FMN"/>
    <property type="match status" value="1"/>
</dbReference>
<dbReference type="PANTHER" id="PTHR43656:SF2">
    <property type="entry name" value="BINDING OXIDOREDUCTASE, PUTATIVE (AFU_ORTHOLOGUE AFUA_2G08260)-RELATED"/>
    <property type="match status" value="1"/>
</dbReference>
<dbReference type="CDD" id="cd04733">
    <property type="entry name" value="OYE_like_2_FMN"/>
    <property type="match status" value="1"/>
</dbReference>
<name>A0ABM9M0A0_9MYCO</name>
<evidence type="ECO:0000256" key="1">
    <source>
        <dbReference type="ARBA" id="ARBA00022630"/>
    </source>
</evidence>
<dbReference type="SUPFAM" id="SSF51395">
    <property type="entry name" value="FMN-linked oxidoreductases"/>
    <property type="match status" value="1"/>
</dbReference>
<proteinExistence type="predicted"/>
<dbReference type="Gene3D" id="3.20.20.70">
    <property type="entry name" value="Aldolase class I"/>
    <property type="match status" value="1"/>
</dbReference>
<reference evidence="4 5" key="1">
    <citation type="submission" date="2023-08" db="EMBL/GenBank/DDBJ databases">
        <authorList>
            <person name="Folkvardsen B D."/>
            <person name="Norman A."/>
        </authorList>
    </citation>
    <scope>NUCLEOTIDE SEQUENCE [LARGE SCALE GENOMIC DNA]</scope>
    <source>
        <strain evidence="4 5">Mu0053</strain>
    </source>
</reference>
<evidence type="ECO:0000259" key="3">
    <source>
        <dbReference type="Pfam" id="PF00724"/>
    </source>
</evidence>
<evidence type="ECO:0000256" key="2">
    <source>
        <dbReference type="ARBA" id="ARBA00023002"/>
    </source>
</evidence>
<dbReference type="Proteomes" id="UP001190465">
    <property type="component" value="Chromosome"/>
</dbReference>
<dbReference type="PANTHER" id="PTHR43656">
    <property type="entry name" value="BINDING OXIDOREDUCTASE, PUTATIVE (AFU_ORTHOLOGUE AFUA_2G08260)-RELATED"/>
    <property type="match status" value="1"/>
</dbReference>
<gene>
    <name evidence="4" type="ORF">MU0053_003650</name>
</gene>
<feature type="domain" description="NADH:flavin oxidoreductase/NADH oxidase N-terminal" evidence="3">
    <location>
        <begin position="14"/>
        <end position="341"/>
    </location>
</feature>
<sequence>MVQISDPLILPCGTVLPNRIAKAAMSEQLANRRHAPDHRLRELYGRWSKSGAGLLITGNVMIEPGAVSEPRQAVLDSAEHLAAFARWARAATDNATGVWMQINHAGRQIPRYLRRRPTAPSAVPMSGGLGMYGLPRELSAAEITDLIAGFANTAQLAIRAGFTGIEIHAAHGYLISQFLSPATNTRTDEWGGSPERRRRFLLAVVEAVRAAIGPDVPLGVKINSADFQRGGFSEDESLAALEALGALGKTHLDLVEISGGTFESGAMVGLAEQPTRASTRAREAYFLRFAERARERISTPIMLTGGFRSRAGMQAALDAGVNVIGLARPMALAPEFPRRLLDGTGADFDQGAESGARRGPVFLRAAADVMWHTEQLGRIARRREPDPRSNATASLARMLAGHGVSALACRLSR</sequence>